<dbReference type="AlphaFoldDB" id="A0A382IW32"/>
<proteinExistence type="predicted"/>
<sequence>FQREEGPGHQPHNKLCCYDLNETNYLSKHWYSDDSMNKKGEVKKETYYGICGIGPKDTTGSSGSGPYNKSYYSWYSGSSAGKMGI</sequence>
<gene>
    <name evidence="1" type="ORF">METZ01_LOCUS256449</name>
</gene>
<accession>A0A382IW32</accession>
<evidence type="ECO:0000313" key="1">
    <source>
        <dbReference type="EMBL" id="SVC03595.1"/>
    </source>
</evidence>
<name>A0A382IW32_9ZZZZ</name>
<organism evidence="1">
    <name type="scientific">marine metagenome</name>
    <dbReference type="NCBI Taxonomy" id="408172"/>
    <lineage>
        <taxon>unclassified sequences</taxon>
        <taxon>metagenomes</taxon>
        <taxon>ecological metagenomes</taxon>
    </lineage>
</organism>
<feature type="non-terminal residue" evidence="1">
    <location>
        <position position="1"/>
    </location>
</feature>
<protein>
    <submittedName>
        <fullName evidence="1">Uncharacterized protein</fullName>
    </submittedName>
</protein>
<dbReference type="EMBL" id="UINC01069875">
    <property type="protein sequence ID" value="SVC03595.1"/>
    <property type="molecule type" value="Genomic_DNA"/>
</dbReference>
<reference evidence="1" key="1">
    <citation type="submission" date="2018-05" db="EMBL/GenBank/DDBJ databases">
        <authorList>
            <person name="Lanie J.A."/>
            <person name="Ng W.-L."/>
            <person name="Kazmierczak K.M."/>
            <person name="Andrzejewski T.M."/>
            <person name="Davidsen T.M."/>
            <person name="Wayne K.J."/>
            <person name="Tettelin H."/>
            <person name="Glass J.I."/>
            <person name="Rusch D."/>
            <person name="Podicherti R."/>
            <person name="Tsui H.-C.T."/>
            <person name="Winkler M.E."/>
        </authorList>
    </citation>
    <scope>NUCLEOTIDE SEQUENCE</scope>
</reference>